<evidence type="ECO:0000313" key="2">
    <source>
        <dbReference type="Proteomes" id="UP001623592"/>
    </source>
</evidence>
<protein>
    <recommendedName>
        <fullName evidence="3">DUF1642 domain-containing protein</fullName>
    </recommendedName>
</protein>
<keyword evidence="2" id="KW-1185">Reference proteome</keyword>
<proteinExistence type="predicted"/>
<evidence type="ECO:0008006" key="3">
    <source>
        <dbReference type="Google" id="ProtNLM"/>
    </source>
</evidence>
<reference evidence="1 2" key="1">
    <citation type="submission" date="2024-11" db="EMBL/GenBank/DDBJ databases">
        <authorList>
            <person name="Heng Y.C."/>
            <person name="Lim A.C.H."/>
            <person name="Lee J.K.Y."/>
            <person name="Kittelmann S."/>
        </authorList>
    </citation>
    <scope>NUCLEOTIDE SEQUENCE [LARGE SCALE GENOMIC DNA]</scope>
    <source>
        <strain evidence="1 2">WILCCON 0114</strain>
    </source>
</reference>
<accession>A0ABW8TEP6</accession>
<name>A0ABW8TEP6_9CLOT</name>
<dbReference type="EMBL" id="JBJIAA010000005">
    <property type="protein sequence ID" value="MFL0250145.1"/>
    <property type="molecule type" value="Genomic_DNA"/>
</dbReference>
<organism evidence="1 2">
    <name type="scientific">Clostridium neuense</name>
    <dbReference type="NCBI Taxonomy" id="1728934"/>
    <lineage>
        <taxon>Bacteria</taxon>
        <taxon>Bacillati</taxon>
        <taxon>Bacillota</taxon>
        <taxon>Clostridia</taxon>
        <taxon>Eubacteriales</taxon>
        <taxon>Clostridiaceae</taxon>
        <taxon>Clostridium</taxon>
    </lineage>
</organism>
<sequence>MNNDEIYRLINGDNLDDNTNSNMLTVFVVKCDGNSFEVLSKCKEVLKIVLEHNENLELPLDEWRKLLPKWFVKKCSKERTKEEIDKYSKLPIEERKKITEGKGWVLSNWLYWFEPDQREWYWWSSKIVDNNTIKLVVAIEGWPFPWGALEWLCIACGAIDIEEQ</sequence>
<dbReference type="Proteomes" id="UP001623592">
    <property type="component" value="Unassembled WGS sequence"/>
</dbReference>
<dbReference type="RefSeq" id="WP_406786816.1">
    <property type="nucleotide sequence ID" value="NZ_JBJIAA010000005.1"/>
</dbReference>
<gene>
    <name evidence="1" type="ORF">ACJDT4_06895</name>
</gene>
<evidence type="ECO:0000313" key="1">
    <source>
        <dbReference type="EMBL" id="MFL0250145.1"/>
    </source>
</evidence>
<comment type="caution">
    <text evidence="1">The sequence shown here is derived from an EMBL/GenBank/DDBJ whole genome shotgun (WGS) entry which is preliminary data.</text>
</comment>